<accession>A0A0F9V9Q2</accession>
<dbReference type="AlphaFoldDB" id="A0A0F9V9Q2"/>
<gene>
    <name evidence="1" type="ORF">LCGC14_0432960</name>
</gene>
<name>A0A0F9V9Q2_9ZZZZ</name>
<protein>
    <submittedName>
        <fullName evidence="1">Uncharacterized protein</fullName>
    </submittedName>
</protein>
<reference evidence="1" key="1">
    <citation type="journal article" date="2015" name="Nature">
        <title>Complex archaea that bridge the gap between prokaryotes and eukaryotes.</title>
        <authorList>
            <person name="Spang A."/>
            <person name="Saw J.H."/>
            <person name="Jorgensen S.L."/>
            <person name="Zaremba-Niedzwiedzka K."/>
            <person name="Martijn J."/>
            <person name="Lind A.E."/>
            <person name="van Eijk R."/>
            <person name="Schleper C."/>
            <person name="Guy L."/>
            <person name="Ettema T.J."/>
        </authorList>
    </citation>
    <scope>NUCLEOTIDE SEQUENCE</scope>
</reference>
<evidence type="ECO:0000313" key="1">
    <source>
        <dbReference type="EMBL" id="KKN70271.1"/>
    </source>
</evidence>
<comment type="caution">
    <text evidence="1">The sequence shown here is derived from an EMBL/GenBank/DDBJ whole genome shotgun (WGS) entry which is preliminary data.</text>
</comment>
<proteinExistence type="predicted"/>
<dbReference type="EMBL" id="LAZR01000407">
    <property type="protein sequence ID" value="KKN70271.1"/>
    <property type="molecule type" value="Genomic_DNA"/>
</dbReference>
<organism evidence="1">
    <name type="scientific">marine sediment metagenome</name>
    <dbReference type="NCBI Taxonomy" id="412755"/>
    <lineage>
        <taxon>unclassified sequences</taxon>
        <taxon>metagenomes</taxon>
        <taxon>ecological metagenomes</taxon>
    </lineage>
</organism>
<sequence length="106" mass="11670">MPTQFVVDHDRRSTPTFIIPISDTIKKILMVAGLEATFVVPVGSTRVIISGSDHYIIGKSTVALAVVGSFVDSNGMQDMSQMKVTFGETLHVISRNVQDLYIMFYS</sequence>